<evidence type="ECO:0000256" key="2">
    <source>
        <dbReference type="ARBA" id="ARBA00022801"/>
    </source>
</evidence>
<name>R3THP0_9ENTE</name>
<dbReference type="InterPro" id="IPR017853">
    <property type="entry name" value="GH"/>
</dbReference>
<dbReference type="Proteomes" id="UP000013785">
    <property type="component" value="Unassembled WGS sequence"/>
</dbReference>
<evidence type="ECO:0000313" key="5">
    <source>
        <dbReference type="Proteomes" id="UP000013785"/>
    </source>
</evidence>
<gene>
    <name evidence="4" type="ORF">UC3_03561</name>
</gene>
<dbReference type="eggNOG" id="COG3525">
    <property type="taxonomic scope" value="Bacteria"/>
</dbReference>
<dbReference type="PANTHER" id="PTHR43678:SF1">
    <property type="entry name" value="BETA-N-ACETYLHEXOSAMINIDASE"/>
    <property type="match status" value="1"/>
</dbReference>
<reference evidence="4 5" key="1">
    <citation type="submission" date="2013-02" db="EMBL/GenBank/DDBJ databases">
        <title>The Genome Sequence of Enterococcus phoeniculicola BAA-412.</title>
        <authorList>
            <consortium name="The Broad Institute Genome Sequencing Platform"/>
            <consortium name="The Broad Institute Genome Sequencing Center for Infectious Disease"/>
            <person name="Earl A.M."/>
            <person name="Gilmore M.S."/>
            <person name="Lebreton F."/>
            <person name="Walker B."/>
            <person name="Young S.K."/>
            <person name="Zeng Q."/>
            <person name="Gargeya S."/>
            <person name="Fitzgerald M."/>
            <person name="Haas B."/>
            <person name="Abouelleil A."/>
            <person name="Alvarado L."/>
            <person name="Arachchi H.M."/>
            <person name="Berlin A.M."/>
            <person name="Chapman S.B."/>
            <person name="Dewar J."/>
            <person name="Goldberg J."/>
            <person name="Griggs A."/>
            <person name="Gujja S."/>
            <person name="Hansen M."/>
            <person name="Howarth C."/>
            <person name="Imamovic A."/>
            <person name="Larimer J."/>
            <person name="McCowan C."/>
            <person name="Murphy C."/>
            <person name="Neiman D."/>
            <person name="Pearson M."/>
            <person name="Priest M."/>
            <person name="Roberts A."/>
            <person name="Saif S."/>
            <person name="Shea T."/>
            <person name="Sisk P."/>
            <person name="Sykes S."/>
            <person name="Wortman J."/>
            <person name="Nusbaum C."/>
            <person name="Birren B."/>
        </authorList>
    </citation>
    <scope>NUCLEOTIDE SEQUENCE [LARGE SCALE GENOMIC DNA]</scope>
    <source>
        <strain evidence="4 5">ATCC BAA-412</strain>
    </source>
</reference>
<comment type="similarity">
    <text evidence="1">Belongs to the glycosyl hydrolase 20 family.</text>
</comment>
<dbReference type="EMBL" id="AJAT01000023">
    <property type="protein sequence ID" value="EOL40603.1"/>
    <property type="molecule type" value="Genomic_DNA"/>
</dbReference>
<dbReference type="PANTHER" id="PTHR43678">
    <property type="entry name" value="PUTATIVE (AFU_ORTHOLOGUE AFUA_2G00640)-RELATED"/>
    <property type="match status" value="1"/>
</dbReference>
<dbReference type="PATRIC" id="fig|1158610.3.peg.3562"/>
<dbReference type="AlphaFoldDB" id="R3THP0"/>
<organism evidence="4 5">
    <name type="scientific">Enterococcus phoeniculicola ATCC BAA-412</name>
    <dbReference type="NCBI Taxonomy" id="1158610"/>
    <lineage>
        <taxon>Bacteria</taxon>
        <taxon>Bacillati</taxon>
        <taxon>Bacillota</taxon>
        <taxon>Bacilli</taxon>
        <taxon>Lactobacillales</taxon>
        <taxon>Enterococcaceae</taxon>
        <taxon>Enterococcus</taxon>
    </lineage>
</organism>
<dbReference type="CDD" id="cd06564">
    <property type="entry name" value="GH20_DspB_LnbB-like"/>
    <property type="match status" value="1"/>
</dbReference>
<dbReference type="InterPro" id="IPR015883">
    <property type="entry name" value="Glyco_hydro_20_cat"/>
</dbReference>
<dbReference type="Pfam" id="PF00728">
    <property type="entry name" value="Glyco_hydro_20"/>
    <property type="match status" value="1"/>
</dbReference>
<dbReference type="GO" id="GO:0005975">
    <property type="term" value="P:carbohydrate metabolic process"/>
    <property type="evidence" value="ECO:0007669"/>
    <property type="project" value="InterPro"/>
</dbReference>
<dbReference type="RefSeq" id="WP_010770191.1">
    <property type="nucleotide sequence ID" value="NZ_ASWE01000001.1"/>
</dbReference>
<feature type="domain" description="Glycoside hydrolase family 20 catalytic" evidence="3">
    <location>
        <begin position="107"/>
        <end position="413"/>
    </location>
</feature>
<evidence type="ECO:0000313" key="4">
    <source>
        <dbReference type="EMBL" id="EOL40603.1"/>
    </source>
</evidence>
<keyword evidence="5" id="KW-1185">Reference proteome</keyword>
<protein>
    <recommendedName>
        <fullName evidence="3">Glycoside hydrolase family 20 catalytic domain-containing protein</fullName>
    </recommendedName>
</protein>
<dbReference type="SUPFAM" id="SSF51445">
    <property type="entry name" value="(Trans)glycosidases"/>
    <property type="match status" value="1"/>
</dbReference>
<comment type="caution">
    <text evidence="4">The sequence shown here is derived from an EMBL/GenBank/DDBJ whole genome shotgun (WGS) entry which is preliminary data.</text>
</comment>
<evidence type="ECO:0000259" key="3">
    <source>
        <dbReference type="Pfam" id="PF00728"/>
    </source>
</evidence>
<sequence>MSQFMERPQIYVAQKESLLVAKQAKKIIQQLFKKKAPISLKKDTATIHLLLNEQLETNRILIQASKNLVMSARTVSELQYGISYALVQVFCKTLPEETILSYAQEERIFMIDMGRKFYSQKVLKQFIDVMSLCQFNYLQLHFSENTGFRIESERYPEIVSSHHLTKAEVRELIQYARLASIEIIPDFDSPGHLTQILQAHPDWQLKKQLSDETIECEPSALSVDKKEAVAYVWGIYEEYADLFKESTYFHIGADEFVDFDEIDAYPELTAYGKQLYGEKGQAIDGFIHYVNQTAEKVSQLGFIPRVWNDGFFRVNRTEQARLSEKVEITYWTKWNKNMAPVTAFLERGYTVLNYNDNFFYYVLGENAGYTYPTYEKILSDWTPTRYAQNQEVSLQEYPTQLPGVCFAVWSDKPEAKTEDEVFNDVSYLLAAVMQKEAGAVFAEKTQIARLFQTYFSTELS</sequence>
<dbReference type="Gene3D" id="3.20.20.80">
    <property type="entry name" value="Glycosidases"/>
    <property type="match status" value="1"/>
</dbReference>
<evidence type="ECO:0000256" key="1">
    <source>
        <dbReference type="ARBA" id="ARBA00006285"/>
    </source>
</evidence>
<dbReference type="HOGENOM" id="CLU_010969_0_0_9"/>
<dbReference type="STRING" id="154621.RV11_GL002183"/>
<dbReference type="OrthoDB" id="1098018at2"/>
<proteinExistence type="inferred from homology"/>
<keyword evidence="2" id="KW-0378">Hydrolase</keyword>
<accession>R3THP0</accession>
<dbReference type="InterPro" id="IPR052764">
    <property type="entry name" value="GH20_Enzymes"/>
</dbReference>
<dbReference type="GO" id="GO:0004563">
    <property type="term" value="F:beta-N-acetylhexosaminidase activity"/>
    <property type="evidence" value="ECO:0007669"/>
    <property type="project" value="UniProtKB-ARBA"/>
</dbReference>